<dbReference type="Proteomes" id="UP000811899">
    <property type="component" value="Unassembled WGS sequence"/>
</dbReference>
<dbReference type="Pfam" id="PF00589">
    <property type="entry name" value="Phage_integrase"/>
    <property type="match status" value="1"/>
</dbReference>
<evidence type="ECO:0000259" key="7">
    <source>
        <dbReference type="PROSITE" id="PS51900"/>
    </source>
</evidence>
<dbReference type="PROSITE" id="PS51898">
    <property type="entry name" value="TYR_RECOMBINASE"/>
    <property type="match status" value="1"/>
</dbReference>
<dbReference type="Pfam" id="PF13356">
    <property type="entry name" value="Arm-DNA-bind_3"/>
    <property type="match status" value="1"/>
</dbReference>
<keyword evidence="2" id="KW-0229">DNA integration</keyword>
<feature type="domain" description="Tyr recombinase" evidence="6">
    <location>
        <begin position="207"/>
        <end position="396"/>
    </location>
</feature>
<proteinExistence type="inferred from homology"/>
<dbReference type="InterPro" id="IPR011010">
    <property type="entry name" value="DNA_brk_join_enz"/>
</dbReference>
<evidence type="ECO:0000313" key="8">
    <source>
        <dbReference type="EMBL" id="MBT0664215.1"/>
    </source>
</evidence>
<dbReference type="InterPro" id="IPR053876">
    <property type="entry name" value="Phage_int_M"/>
</dbReference>
<reference evidence="8 9" key="1">
    <citation type="submission" date="2021-05" db="EMBL/GenBank/DDBJ databases">
        <title>The draft genome of Geobacter pelophilus DSM 12255.</title>
        <authorList>
            <person name="Xu Z."/>
            <person name="Masuda Y."/>
            <person name="Itoh H."/>
            <person name="Senoo K."/>
        </authorList>
    </citation>
    <scope>NUCLEOTIDE SEQUENCE [LARGE SCALE GENOMIC DNA]</scope>
    <source>
        <strain evidence="8 9">DSM 12255</strain>
    </source>
</reference>
<dbReference type="GO" id="GO:0015074">
    <property type="term" value="P:DNA integration"/>
    <property type="evidence" value="ECO:0007669"/>
    <property type="project" value="UniProtKB-KW"/>
</dbReference>
<dbReference type="InterPro" id="IPR013762">
    <property type="entry name" value="Integrase-like_cat_sf"/>
</dbReference>
<dbReference type="PROSITE" id="PS51900">
    <property type="entry name" value="CB"/>
    <property type="match status" value="1"/>
</dbReference>
<dbReference type="RefSeq" id="WP_214170975.1">
    <property type="nucleotide sequence ID" value="NZ_JAHCVJ010000002.1"/>
</dbReference>
<dbReference type="SUPFAM" id="SSF56349">
    <property type="entry name" value="DNA breaking-rejoining enzymes"/>
    <property type="match status" value="1"/>
</dbReference>
<keyword evidence="9" id="KW-1185">Reference proteome</keyword>
<dbReference type="InterPro" id="IPR010998">
    <property type="entry name" value="Integrase_recombinase_N"/>
</dbReference>
<evidence type="ECO:0000256" key="3">
    <source>
        <dbReference type="ARBA" id="ARBA00023125"/>
    </source>
</evidence>
<dbReference type="InterPro" id="IPR044068">
    <property type="entry name" value="CB"/>
</dbReference>
<dbReference type="PANTHER" id="PTHR30629">
    <property type="entry name" value="PROPHAGE INTEGRASE"/>
    <property type="match status" value="1"/>
</dbReference>
<dbReference type="PANTHER" id="PTHR30629:SF2">
    <property type="entry name" value="PROPHAGE INTEGRASE INTS-RELATED"/>
    <property type="match status" value="1"/>
</dbReference>
<dbReference type="EMBL" id="JAHCVJ010000002">
    <property type="protein sequence ID" value="MBT0664215.1"/>
    <property type="molecule type" value="Genomic_DNA"/>
</dbReference>
<dbReference type="AlphaFoldDB" id="A0AAW4L326"/>
<organism evidence="8 9">
    <name type="scientific">Geoanaerobacter pelophilus</name>
    <dbReference type="NCBI Taxonomy" id="60036"/>
    <lineage>
        <taxon>Bacteria</taxon>
        <taxon>Pseudomonadati</taxon>
        <taxon>Thermodesulfobacteriota</taxon>
        <taxon>Desulfuromonadia</taxon>
        <taxon>Geobacterales</taxon>
        <taxon>Geobacteraceae</taxon>
        <taxon>Geoanaerobacter</taxon>
    </lineage>
</organism>
<evidence type="ECO:0000259" key="6">
    <source>
        <dbReference type="PROSITE" id="PS51898"/>
    </source>
</evidence>
<dbReference type="InterPro" id="IPR025166">
    <property type="entry name" value="Integrase_DNA_bind_dom"/>
</dbReference>
<protein>
    <submittedName>
        <fullName evidence="8">Integrase arm-type DNA-binding domain-containing protein</fullName>
    </submittedName>
</protein>
<dbReference type="InterPro" id="IPR050808">
    <property type="entry name" value="Phage_Integrase"/>
</dbReference>
<accession>A0AAW4L326</accession>
<dbReference type="Gene3D" id="1.10.150.130">
    <property type="match status" value="1"/>
</dbReference>
<dbReference type="GO" id="GO:0003677">
    <property type="term" value="F:DNA binding"/>
    <property type="evidence" value="ECO:0007669"/>
    <property type="project" value="UniProtKB-UniRule"/>
</dbReference>
<feature type="domain" description="Core-binding (CB)" evidence="7">
    <location>
        <begin position="103"/>
        <end position="183"/>
    </location>
</feature>
<dbReference type="Gene3D" id="3.30.160.390">
    <property type="entry name" value="Integrase, DNA-binding domain"/>
    <property type="match status" value="1"/>
</dbReference>
<keyword evidence="3 5" id="KW-0238">DNA-binding</keyword>
<dbReference type="InterPro" id="IPR002104">
    <property type="entry name" value="Integrase_catalytic"/>
</dbReference>
<keyword evidence="4" id="KW-0233">DNA recombination</keyword>
<sequence length="420" mass="47473">MRKRIVPLSDVQVRNAKSREKDFKLSDGQGLYLLVNTAGGRLWRLDYTFAGKRKTLALGSYPSISLADARQRREDARKLLANGVDPGLIKKAQKAAQQEAGENSFEVVAREWHAKFAPTWSDSHAYWVIRRLEQYIFPSMGTRPIAELKAPEVLRLLRLIEDRTLETAHRVKFVLGQVFRYAVGSGRAERDPTADLKGQLAPRSKKHFPTLLDPKEIAGLLRAIDGYKGTFPVKCALKLAPLVFLRPGELRNAEWSEFDLDAGEWNVPAEKLKLKKRIKEERKGQKHLVPLSKQAVAILSDLRTLTGNSPYAFPSVRSLQRPMSENTVNAALRCMGYDTKEDINGHGFRAMARTIIEETLGFRPEIVEHQLAHAVKGPLGRAYNRTTHLEERRKMMQLWSDYLDGLKAGATVLPFKQKTA</sequence>
<dbReference type="Gene3D" id="1.10.443.10">
    <property type="entry name" value="Intergrase catalytic core"/>
    <property type="match status" value="1"/>
</dbReference>
<comment type="similarity">
    <text evidence="1">Belongs to the 'phage' integrase family.</text>
</comment>
<evidence type="ECO:0000256" key="5">
    <source>
        <dbReference type="PROSITE-ProRule" id="PRU01248"/>
    </source>
</evidence>
<dbReference type="GO" id="GO:0006310">
    <property type="term" value="P:DNA recombination"/>
    <property type="evidence" value="ECO:0007669"/>
    <property type="project" value="UniProtKB-KW"/>
</dbReference>
<dbReference type="Pfam" id="PF22022">
    <property type="entry name" value="Phage_int_M"/>
    <property type="match status" value="1"/>
</dbReference>
<evidence type="ECO:0000256" key="4">
    <source>
        <dbReference type="ARBA" id="ARBA00023172"/>
    </source>
</evidence>
<evidence type="ECO:0000256" key="2">
    <source>
        <dbReference type="ARBA" id="ARBA00022908"/>
    </source>
</evidence>
<gene>
    <name evidence="8" type="ORF">KI809_07855</name>
</gene>
<evidence type="ECO:0000256" key="1">
    <source>
        <dbReference type="ARBA" id="ARBA00008857"/>
    </source>
</evidence>
<dbReference type="CDD" id="cd00801">
    <property type="entry name" value="INT_P4_C"/>
    <property type="match status" value="1"/>
</dbReference>
<dbReference type="InterPro" id="IPR038488">
    <property type="entry name" value="Integrase_DNA-bd_sf"/>
</dbReference>
<evidence type="ECO:0000313" key="9">
    <source>
        <dbReference type="Proteomes" id="UP000811899"/>
    </source>
</evidence>
<comment type="caution">
    <text evidence="8">The sequence shown here is derived from an EMBL/GenBank/DDBJ whole genome shotgun (WGS) entry which is preliminary data.</text>
</comment>
<name>A0AAW4L326_9BACT</name>